<evidence type="ECO:0000313" key="2">
    <source>
        <dbReference type="EMBL" id="AES69871.1"/>
    </source>
</evidence>
<dbReference type="AlphaFoldDB" id="G7IX95"/>
<sequence>MDIISLKTEGTEGVEEQEKDSSTQWENKHHIESIKKLSDRGFNVIIDIDVTYVAEAILPLLNNK</sequence>
<dbReference type="STRING" id="3880.G7IX95"/>
<reference evidence="2 4" key="2">
    <citation type="journal article" date="2014" name="BMC Genomics">
        <title>An improved genome release (version Mt4.0) for the model legume Medicago truncatula.</title>
        <authorList>
            <person name="Tang H."/>
            <person name="Krishnakumar V."/>
            <person name="Bidwell S."/>
            <person name="Rosen B."/>
            <person name="Chan A."/>
            <person name="Zhou S."/>
            <person name="Gentzbittel L."/>
            <person name="Childs K.L."/>
            <person name="Yandell M."/>
            <person name="Gundlach H."/>
            <person name="Mayer K.F."/>
            <person name="Schwartz D.C."/>
            <person name="Town C.D."/>
        </authorList>
    </citation>
    <scope>GENOME REANNOTATION</scope>
    <source>
        <strain evidence="2">A17</strain>
        <strain evidence="3 4">cv. Jemalong A17</strain>
    </source>
</reference>
<keyword evidence="2" id="KW-0489">Methyltransferase</keyword>
<evidence type="ECO:0000313" key="3">
    <source>
        <dbReference type="EnsemblPlants" id="AES69871"/>
    </source>
</evidence>
<proteinExistence type="predicted"/>
<keyword evidence="4" id="KW-1185">Reference proteome</keyword>
<evidence type="ECO:0000256" key="1">
    <source>
        <dbReference type="SAM" id="MobiDB-lite"/>
    </source>
</evidence>
<dbReference type="HOGENOM" id="CLU_2870986_0_0_1"/>
<gene>
    <name evidence="2" type="ordered locus">MTR_3g036280</name>
</gene>
<organism evidence="2 4">
    <name type="scientific">Medicago truncatula</name>
    <name type="common">Barrel medic</name>
    <name type="synonym">Medicago tribuloides</name>
    <dbReference type="NCBI Taxonomy" id="3880"/>
    <lineage>
        <taxon>Eukaryota</taxon>
        <taxon>Viridiplantae</taxon>
        <taxon>Streptophyta</taxon>
        <taxon>Embryophyta</taxon>
        <taxon>Tracheophyta</taxon>
        <taxon>Spermatophyta</taxon>
        <taxon>Magnoliopsida</taxon>
        <taxon>eudicotyledons</taxon>
        <taxon>Gunneridae</taxon>
        <taxon>Pentapetalae</taxon>
        <taxon>rosids</taxon>
        <taxon>fabids</taxon>
        <taxon>Fabales</taxon>
        <taxon>Fabaceae</taxon>
        <taxon>Papilionoideae</taxon>
        <taxon>50 kb inversion clade</taxon>
        <taxon>NPAAA clade</taxon>
        <taxon>Hologalegina</taxon>
        <taxon>IRL clade</taxon>
        <taxon>Trifolieae</taxon>
        <taxon>Medicago</taxon>
    </lineage>
</organism>
<dbReference type="EMBL" id="CM001219">
    <property type="protein sequence ID" value="AES69871.1"/>
    <property type="molecule type" value="Genomic_DNA"/>
</dbReference>
<reference evidence="3" key="3">
    <citation type="submission" date="2015-04" db="UniProtKB">
        <authorList>
            <consortium name="EnsemblPlants"/>
        </authorList>
    </citation>
    <scope>IDENTIFICATION</scope>
    <source>
        <strain evidence="3">cv. Jemalong A17</strain>
    </source>
</reference>
<dbReference type="GO" id="GO:0032259">
    <property type="term" value="P:methylation"/>
    <property type="evidence" value="ECO:0007669"/>
    <property type="project" value="UniProtKB-KW"/>
</dbReference>
<dbReference type="GO" id="GO:0008168">
    <property type="term" value="F:methyltransferase activity"/>
    <property type="evidence" value="ECO:0007669"/>
    <property type="project" value="UniProtKB-KW"/>
</dbReference>
<reference evidence="2 4" key="1">
    <citation type="journal article" date="2011" name="Nature">
        <title>The Medicago genome provides insight into the evolution of rhizobial symbioses.</title>
        <authorList>
            <person name="Young N.D."/>
            <person name="Debelle F."/>
            <person name="Oldroyd G.E."/>
            <person name="Geurts R."/>
            <person name="Cannon S.B."/>
            <person name="Udvardi M.K."/>
            <person name="Benedito V.A."/>
            <person name="Mayer K.F."/>
            <person name="Gouzy J."/>
            <person name="Schoof H."/>
            <person name="Van de Peer Y."/>
            <person name="Proost S."/>
            <person name="Cook D.R."/>
            <person name="Meyers B.C."/>
            <person name="Spannagl M."/>
            <person name="Cheung F."/>
            <person name="De Mita S."/>
            <person name="Krishnakumar V."/>
            <person name="Gundlach H."/>
            <person name="Zhou S."/>
            <person name="Mudge J."/>
            <person name="Bharti A.K."/>
            <person name="Murray J.D."/>
            <person name="Naoumkina M.A."/>
            <person name="Rosen B."/>
            <person name="Silverstein K.A."/>
            <person name="Tang H."/>
            <person name="Rombauts S."/>
            <person name="Zhao P.X."/>
            <person name="Zhou P."/>
            <person name="Barbe V."/>
            <person name="Bardou P."/>
            <person name="Bechner M."/>
            <person name="Bellec A."/>
            <person name="Berger A."/>
            <person name="Berges H."/>
            <person name="Bidwell S."/>
            <person name="Bisseling T."/>
            <person name="Choisne N."/>
            <person name="Couloux A."/>
            <person name="Denny R."/>
            <person name="Deshpande S."/>
            <person name="Dai X."/>
            <person name="Doyle J.J."/>
            <person name="Dudez A.M."/>
            <person name="Farmer A.D."/>
            <person name="Fouteau S."/>
            <person name="Franken C."/>
            <person name="Gibelin C."/>
            <person name="Gish J."/>
            <person name="Goldstein S."/>
            <person name="Gonzalez A.J."/>
            <person name="Green P.J."/>
            <person name="Hallab A."/>
            <person name="Hartog M."/>
            <person name="Hua A."/>
            <person name="Humphray S.J."/>
            <person name="Jeong D.H."/>
            <person name="Jing Y."/>
            <person name="Jocker A."/>
            <person name="Kenton S.M."/>
            <person name="Kim D.J."/>
            <person name="Klee K."/>
            <person name="Lai H."/>
            <person name="Lang C."/>
            <person name="Lin S."/>
            <person name="Macmil S.L."/>
            <person name="Magdelenat G."/>
            <person name="Matthews L."/>
            <person name="McCorrison J."/>
            <person name="Monaghan E.L."/>
            <person name="Mun J.H."/>
            <person name="Najar F.Z."/>
            <person name="Nicholson C."/>
            <person name="Noirot C."/>
            <person name="O'Bleness M."/>
            <person name="Paule C.R."/>
            <person name="Poulain J."/>
            <person name="Prion F."/>
            <person name="Qin B."/>
            <person name="Qu C."/>
            <person name="Retzel E.F."/>
            <person name="Riddle C."/>
            <person name="Sallet E."/>
            <person name="Samain S."/>
            <person name="Samson N."/>
            <person name="Sanders I."/>
            <person name="Saurat O."/>
            <person name="Scarpelli C."/>
            <person name="Schiex T."/>
            <person name="Segurens B."/>
            <person name="Severin A.J."/>
            <person name="Sherrier D.J."/>
            <person name="Shi R."/>
            <person name="Sims S."/>
            <person name="Singer S.R."/>
            <person name="Sinharoy S."/>
            <person name="Sterck L."/>
            <person name="Viollet A."/>
            <person name="Wang B.B."/>
            <person name="Wang K."/>
            <person name="Wang M."/>
            <person name="Wang X."/>
            <person name="Warfsmann J."/>
            <person name="Weissenbach J."/>
            <person name="White D.D."/>
            <person name="White J.D."/>
            <person name="Wiley G.B."/>
            <person name="Wincker P."/>
            <person name="Xing Y."/>
            <person name="Yang L."/>
            <person name="Yao Z."/>
            <person name="Ying F."/>
            <person name="Zhai J."/>
            <person name="Zhou L."/>
            <person name="Zuber A."/>
            <person name="Denarie J."/>
            <person name="Dixon R.A."/>
            <person name="May G.D."/>
            <person name="Schwartz D.C."/>
            <person name="Rogers J."/>
            <person name="Quetier F."/>
            <person name="Town C.D."/>
            <person name="Roe B.A."/>
        </authorList>
    </citation>
    <scope>NUCLEOTIDE SEQUENCE [LARGE SCALE GENOMIC DNA]</scope>
    <source>
        <strain evidence="2">A17</strain>
        <strain evidence="3 4">cv. Jemalong A17</strain>
    </source>
</reference>
<dbReference type="Proteomes" id="UP000002051">
    <property type="component" value="Chromosome 3"/>
</dbReference>
<feature type="region of interest" description="Disordered" evidence="1">
    <location>
        <begin position="1"/>
        <end position="27"/>
    </location>
</feature>
<dbReference type="PaxDb" id="3880-AES69871"/>
<accession>G7IX95</accession>
<evidence type="ECO:0000313" key="4">
    <source>
        <dbReference type="Proteomes" id="UP000002051"/>
    </source>
</evidence>
<name>G7IX95_MEDTR</name>
<dbReference type="EnsemblPlants" id="AES69871">
    <property type="protein sequence ID" value="AES69871"/>
    <property type="gene ID" value="MTR_3g036280"/>
</dbReference>
<keyword evidence="2" id="KW-0808">Transferase</keyword>
<protein>
    <submittedName>
        <fullName evidence="2">S-adenosyl-L-methionine-dependent methyltransferase superfamily protein, putative</fullName>
    </submittedName>
</protein>